<comment type="caution">
    <text evidence="1">The sequence shown here is derived from an EMBL/GenBank/DDBJ whole genome shotgun (WGS) entry which is preliminary data.</text>
</comment>
<organism evidence="1 2">
    <name type="scientific">Araneus ventricosus</name>
    <name type="common">Orbweaver spider</name>
    <name type="synonym">Epeira ventricosa</name>
    <dbReference type="NCBI Taxonomy" id="182803"/>
    <lineage>
        <taxon>Eukaryota</taxon>
        <taxon>Metazoa</taxon>
        <taxon>Ecdysozoa</taxon>
        <taxon>Arthropoda</taxon>
        <taxon>Chelicerata</taxon>
        <taxon>Arachnida</taxon>
        <taxon>Araneae</taxon>
        <taxon>Araneomorphae</taxon>
        <taxon>Entelegynae</taxon>
        <taxon>Araneoidea</taxon>
        <taxon>Araneidae</taxon>
        <taxon>Araneus</taxon>
    </lineage>
</organism>
<evidence type="ECO:0000313" key="2">
    <source>
        <dbReference type="Proteomes" id="UP000499080"/>
    </source>
</evidence>
<gene>
    <name evidence="1" type="ORF">AVEN_242350_1</name>
</gene>
<accession>A0A4Y2I7K4</accession>
<evidence type="ECO:0000313" key="1">
    <source>
        <dbReference type="EMBL" id="GBM73605.1"/>
    </source>
</evidence>
<dbReference type="EMBL" id="BGPR01184741">
    <property type="protein sequence ID" value="GBM73605.1"/>
    <property type="molecule type" value="Genomic_DNA"/>
</dbReference>
<proteinExistence type="predicted"/>
<keyword evidence="2" id="KW-1185">Reference proteome</keyword>
<protein>
    <submittedName>
        <fullName evidence="1">Uncharacterized protein</fullName>
    </submittedName>
</protein>
<dbReference type="Proteomes" id="UP000499080">
    <property type="component" value="Unassembled WGS sequence"/>
</dbReference>
<name>A0A4Y2I7K4_ARAVE</name>
<sequence length="90" mass="10198">MPIGRLMPVINDPSTPRKWRGRQTSPFPLSDLPFGLVIHGNSTSLKSILYQSLRSPTTRRTKQPNFPHRSTPAVFYGPAWSARCKWSVGY</sequence>
<dbReference type="AlphaFoldDB" id="A0A4Y2I7K4"/>
<reference evidence="1 2" key="1">
    <citation type="journal article" date="2019" name="Sci. Rep.">
        <title>Orb-weaving spider Araneus ventricosus genome elucidates the spidroin gene catalogue.</title>
        <authorList>
            <person name="Kono N."/>
            <person name="Nakamura H."/>
            <person name="Ohtoshi R."/>
            <person name="Moran D.A.P."/>
            <person name="Shinohara A."/>
            <person name="Yoshida Y."/>
            <person name="Fujiwara M."/>
            <person name="Mori M."/>
            <person name="Tomita M."/>
            <person name="Arakawa K."/>
        </authorList>
    </citation>
    <scope>NUCLEOTIDE SEQUENCE [LARGE SCALE GENOMIC DNA]</scope>
</reference>